<dbReference type="Proteomes" id="UP000430670">
    <property type="component" value="Unassembled WGS sequence"/>
</dbReference>
<protein>
    <submittedName>
        <fullName evidence="5">ATP-binding cassette domain-containing protein</fullName>
    </submittedName>
</protein>
<dbReference type="SUPFAM" id="SSF52540">
    <property type="entry name" value="P-loop containing nucleoside triphosphate hydrolases"/>
    <property type="match status" value="1"/>
</dbReference>
<keyword evidence="6" id="KW-1185">Reference proteome</keyword>
<evidence type="ECO:0000313" key="5">
    <source>
        <dbReference type="EMBL" id="MTV48212.1"/>
    </source>
</evidence>
<reference evidence="5 6" key="1">
    <citation type="submission" date="2019-11" db="EMBL/GenBank/DDBJ databases">
        <title>Whole-genome sequence of a the green, strictly anaerobic photosynthetic bacterium Heliobacillus mobilis DSM 6151.</title>
        <authorList>
            <person name="Kyndt J.A."/>
            <person name="Meyer T.E."/>
        </authorList>
    </citation>
    <scope>NUCLEOTIDE SEQUENCE [LARGE SCALE GENOMIC DNA]</scope>
    <source>
        <strain evidence="5 6">DSM 6151</strain>
    </source>
</reference>
<accession>A0A6I3SHE5</accession>
<evidence type="ECO:0000313" key="6">
    <source>
        <dbReference type="Proteomes" id="UP000430670"/>
    </source>
</evidence>
<dbReference type="PROSITE" id="PS50893">
    <property type="entry name" value="ABC_TRANSPORTER_2"/>
    <property type="match status" value="1"/>
</dbReference>
<dbReference type="InterPro" id="IPR027417">
    <property type="entry name" value="P-loop_NTPase"/>
</dbReference>
<dbReference type="Pfam" id="PF00005">
    <property type="entry name" value="ABC_tran"/>
    <property type="match status" value="1"/>
</dbReference>
<proteinExistence type="predicted"/>
<dbReference type="InterPro" id="IPR017871">
    <property type="entry name" value="ABC_transporter-like_CS"/>
</dbReference>
<keyword evidence="3 5" id="KW-0067">ATP-binding</keyword>
<dbReference type="CDD" id="cd03255">
    <property type="entry name" value="ABC_MJ0796_LolCDE_FtsE"/>
    <property type="match status" value="1"/>
</dbReference>
<feature type="domain" description="ABC transporter" evidence="4">
    <location>
        <begin position="2"/>
        <end position="226"/>
    </location>
</feature>
<dbReference type="PANTHER" id="PTHR24220:SF86">
    <property type="entry name" value="ABC TRANSPORTER ABCH.1"/>
    <property type="match status" value="1"/>
</dbReference>
<keyword evidence="2" id="KW-0547">Nucleotide-binding</keyword>
<dbReference type="PANTHER" id="PTHR24220">
    <property type="entry name" value="IMPORT ATP-BINDING PROTEIN"/>
    <property type="match status" value="1"/>
</dbReference>
<dbReference type="InterPro" id="IPR017911">
    <property type="entry name" value="MacB-like_ATP-bd"/>
</dbReference>
<evidence type="ECO:0000256" key="1">
    <source>
        <dbReference type="ARBA" id="ARBA00022448"/>
    </source>
</evidence>
<dbReference type="GO" id="GO:0022857">
    <property type="term" value="F:transmembrane transporter activity"/>
    <property type="evidence" value="ECO:0007669"/>
    <property type="project" value="UniProtKB-ARBA"/>
</dbReference>
<dbReference type="OrthoDB" id="9802264at2"/>
<dbReference type="PROSITE" id="PS00211">
    <property type="entry name" value="ABC_TRANSPORTER_1"/>
    <property type="match status" value="1"/>
</dbReference>
<dbReference type="GO" id="GO:0016887">
    <property type="term" value="F:ATP hydrolysis activity"/>
    <property type="evidence" value="ECO:0007669"/>
    <property type="project" value="InterPro"/>
</dbReference>
<dbReference type="EMBL" id="WNKU01000003">
    <property type="protein sequence ID" value="MTV48212.1"/>
    <property type="molecule type" value="Genomic_DNA"/>
</dbReference>
<dbReference type="GO" id="GO:0005524">
    <property type="term" value="F:ATP binding"/>
    <property type="evidence" value="ECO:0007669"/>
    <property type="project" value="UniProtKB-KW"/>
</dbReference>
<evidence type="ECO:0000256" key="3">
    <source>
        <dbReference type="ARBA" id="ARBA00022840"/>
    </source>
</evidence>
<dbReference type="InterPro" id="IPR003593">
    <property type="entry name" value="AAA+_ATPase"/>
</dbReference>
<evidence type="ECO:0000256" key="2">
    <source>
        <dbReference type="ARBA" id="ARBA00022741"/>
    </source>
</evidence>
<name>A0A6I3SHE5_HELMO</name>
<sequence>MIELQGIHKIYRMGAEEVHALRDVNLQIGENEFIAIVGPSGSGKSTMMNILGCLDSPTRGSYSLAGEEVSQLRDDQLADVRNRRIGFIFQSFNLLPRLTALQNVELPMVYAGVPAAERRRWAERALEQVGLKQRAHHRPNEMSGGQRQRVAIARAMVNNPAIMLADEPTGNLDTKTGEEIMALFHRLHREGKTIILVTHESEIAQQARRIVTFRDGKIVDDRINEVAS</sequence>
<dbReference type="GO" id="GO:0005886">
    <property type="term" value="C:plasma membrane"/>
    <property type="evidence" value="ECO:0007669"/>
    <property type="project" value="TreeGrafter"/>
</dbReference>
<dbReference type="AlphaFoldDB" id="A0A6I3SHE5"/>
<comment type="caution">
    <text evidence="5">The sequence shown here is derived from an EMBL/GenBank/DDBJ whole genome shotgun (WGS) entry which is preliminary data.</text>
</comment>
<keyword evidence="1" id="KW-0813">Transport</keyword>
<dbReference type="SMART" id="SM00382">
    <property type="entry name" value="AAA"/>
    <property type="match status" value="1"/>
</dbReference>
<dbReference type="FunFam" id="3.40.50.300:FF:000032">
    <property type="entry name" value="Export ABC transporter ATP-binding protein"/>
    <property type="match status" value="1"/>
</dbReference>
<dbReference type="Gene3D" id="3.40.50.300">
    <property type="entry name" value="P-loop containing nucleotide triphosphate hydrolases"/>
    <property type="match status" value="1"/>
</dbReference>
<evidence type="ECO:0000259" key="4">
    <source>
        <dbReference type="PROSITE" id="PS50893"/>
    </source>
</evidence>
<gene>
    <name evidence="5" type="ORF">GJ688_04335</name>
</gene>
<dbReference type="InterPro" id="IPR003439">
    <property type="entry name" value="ABC_transporter-like_ATP-bd"/>
</dbReference>
<dbReference type="GO" id="GO:0098796">
    <property type="term" value="C:membrane protein complex"/>
    <property type="evidence" value="ECO:0007669"/>
    <property type="project" value="UniProtKB-ARBA"/>
</dbReference>
<organism evidence="5 6">
    <name type="scientific">Heliobacterium mobile</name>
    <name type="common">Heliobacillus mobilis</name>
    <dbReference type="NCBI Taxonomy" id="28064"/>
    <lineage>
        <taxon>Bacteria</taxon>
        <taxon>Bacillati</taxon>
        <taxon>Bacillota</taxon>
        <taxon>Clostridia</taxon>
        <taxon>Eubacteriales</taxon>
        <taxon>Heliobacteriaceae</taxon>
        <taxon>Heliobacterium</taxon>
    </lineage>
</organism>
<dbReference type="InterPro" id="IPR015854">
    <property type="entry name" value="ABC_transpr_LolD-like"/>
</dbReference>